<evidence type="ECO:0000313" key="7">
    <source>
        <dbReference type="Proteomes" id="UP000006753"/>
    </source>
</evidence>
<evidence type="ECO:0000256" key="2">
    <source>
        <dbReference type="PROSITE-ProRule" id="PRU00035"/>
    </source>
</evidence>
<dbReference type="SUPFAM" id="SSF47370">
    <property type="entry name" value="Bromodomain"/>
    <property type="match status" value="2"/>
</dbReference>
<feature type="domain" description="Bromo" evidence="4">
    <location>
        <begin position="347"/>
        <end position="412"/>
    </location>
</feature>
<dbReference type="PRINTS" id="PR00503">
    <property type="entry name" value="BROMODOMAIN"/>
</dbReference>
<dbReference type="OrthoDB" id="784962at2759"/>
<dbReference type="OMA" id="KMNIPHY"/>
<evidence type="ECO:0000259" key="4">
    <source>
        <dbReference type="PROSITE" id="PS50014"/>
    </source>
</evidence>
<dbReference type="HOGENOM" id="CLU_001499_2_0_1"/>
<dbReference type="Pfam" id="PF00439">
    <property type="entry name" value="Bromodomain"/>
    <property type="match status" value="2"/>
</dbReference>
<keyword evidence="7" id="KW-1185">Reference proteome</keyword>
<dbReference type="InterPro" id="IPR050935">
    <property type="entry name" value="Bromo_chromatin_reader"/>
</dbReference>
<evidence type="ECO:0000256" key="1">
    <source>
        <dbReference type="ARBA" id="ARBA00023117"/>
    </source>
</evidence>
<evidence type="ECO:0000256" key="3">
    <source>
        <dbReference type="SAM" id="MobiDB-lite"/>
    </source>
</evidence>
<dbReference type="eggNOG" id="KOG1474">
    <property type="taxonomic scope" value="Eukaryota"/>
</dbReference>
<feature type="compositionally biased region" description="Low complexity" evidence="3">
    <location>
        <begin position="171"/>
        <end position="182"/>
    </location>
</feature>
<feature type="region of interest" description="Disordered" evidence="3">
    <location>
        <begin position="720"/>
        <end position="761"/>
    </location>
</feature>
<evidence type="ECO:0000313" key="6">
    <source>
        <dbReference type="EMBL" id="EKD15299.1"/>
    </source>
</evidence>
<feature type="compositionally biased region" description="Low complexity" evidence="3">
    <location>
        <begin position="92"/>
        <end position="118"/>
    </location>
</feature>
<protein>
    <submittedName>
        <fullName evidence="6">Transcription regulator</fullName>
    </submittedName>
</protein>
<feature type="region of interest" description="Disordered" evidence="3">
    <location>
        <begin position="839"/>
        <end position="912"/>
    </location>
</feature>
<gene>
    <name evidence="6" type="ORF">MBM_06515</name>
</gene>
<dbReference type="GeneID" id="18762450"/>
<feature type="domain" description="Bromo" evidence="4">
    <location>
        <begin position="546"/>
        <end position="618"/>
    </location>
</feature>
<dbReference type="GO" id="GO:0000785">
    <property type="term" value="C:chromatin"/>
    <property type="evidence" value="ECO:0007669"/>
    <property type="project" value="TreeGrafter"/>
</dbReference>
<name>K1XRS4_MARBU</name>
<reference evidence="6 7" key="1">
    <citation type="journal article" date="2012" name="BMC Genomics">
        <title>Sequencing the genome of Marssonina brunnea reveals fungus-poplar co-evolution.</title>
        <authorList>
            <person name="Zhu S."/>
            <person name="Cao Y.-Z."/>
            <person name="Jiang C."/>
            <person name="Tan B.-Y."/>
            <person name="Wang Z."/>
            <person name="Feng S."/>
            <person name="Zhang L."/>
            <person name="Su X.-H."/>
            <person name="Brejova B."/>
            <person name="Vinar T."/>
            <person name="Xu M."/>
            <person name="Wang M.-X."/>
            <person name="Zhang S.-G."/>
            <person name="Huang M.-R."/>
            <person name="Wu R."/>
            <person name="Zhou Y."/>
        </authorList>
    </citation>
    <scope>NUCLEOTIDE SEQUENCE [LARGE SCALE GENOMIC DNA]</scope>
    <source>
        <strain evidence="6 7">MB_m1</strain>
    </source>
</reference>
<dbReference type="KEGG" id="mbe:MBM_06515"/>
<dbReference type="InterPro" id="IPR018359">
    <property type="entry name" value="Bromodomain_CS"/>
</dbReference>
<dbReference type="PANTHER" id="PTHR22880:SF225">
    <property type="entry name" value="BROMODOMAIN-CONTAINING PROTEIN BET-1-RELATED"/>
    <property type="match status" value="1"/>
</dbReference>
<feature type="compositionally biased region" description="Polar residues" evidence="3">
    <location>
        <begin position="880"/>
        <end position="896"/>
    </location>
</feature>
<dbReference type="InterPro" id="IPR003961">
    <property type="entry name" value="FN3_dom"/>
</dbReference>
<feature type="compositionally biased region" description="Acidic residues" evidence="3">
    <location>
        <begin position="897"/>
        <end position="912"/>
    </location>
</feature>
<dbReference type="GO" id="GO:0005634">
    <property type="term" value="C:nucleus"/>
    <property type="evidence" value="ECO:0007669"/>
    <property type="project" value="TreeGrafter"/>
</dbReference>
<feature type="region of interest" description="Disordered" evidence="3">
    <location>
        <begin position="427"/>
        <end position="528"/>
    </location>
</feature>
<evidence type="ECO:0000259" key="5">
    <source>
        <dbReference type="PROSITE" id="PS50853"/>
    </source>
</evidence>
<dbReference type="Gene3D" id="1.20.920.10">
    <property type="entry name" value="Bromodomain-like"/>
    <property type="match status" value="2"/>
</dbReference>
<feature type="compositionally biased region" description="Low complexity" evidence="3">
    <location>
        <begin position="470"/>
        <end position="481"/>
    </location>
</feature>
<dbReference type="GO" id="GO:0006355">
    <property type="term" value="P:regulation of DNA-templated transcription"/>
    <property type="evidence" value="ECO:0007669"/>
    <property type="project" value="TreeGrafter"/>
</dbReference>
<dbReference type="PROSITE" id="PS00633">
    <property type="entry name" value="BROMODOMAIN_1"/>
    <property type="match status" value="1"/>
</dbReference>
<organism evidence="6 7">
    <name type="scientific">Marssonina brunnea f. sp. multigermtubi (strain MB_m1)</name>
    <name type="common">Marssonina leaf spot fungus</name>
    <dbReference type="NCBI Taxonomy" id="1072389"/>
    <lineage>
        <taxon>Eukaryota</taxon>
        <taxon>Fungi</taxon>
        <taxon>Dikarya</taxon>
        <taxon>Ascomycota</taxon>
        <taxon>Pezizomycotina</taxon>
        <taxon>Leotiomycetes</taxon>
        <taxon>Helotiales</taxon>
        <taxon>Drepanopezizaceae</taxon>
        <taxon>Drepanopeziza</taxon>
    </lineage>
</organism>
<dbReference type="InterPro" id="IPR001487">
    <property type="entry name" value="Bromodomain"/>
</dbReference>
<dbReference type="PROSITE" id="PS50014">
    <property type="entry name" value="BROMODOMAIN_2"/>
    <property type="match status" value="2"/>
</dbReference>
<dbReference type="PROSITE" id="PS50853">
    <property type="entry name" value="FN3"/>
    <property type="match status" value="1"/>
</dbReference>
<dbReference type="GO" id="GO:0006338">
    <property type="term" value="P:chromatin remodeling"/>
    <property type="evidence" value="ECO:0007669"/>
    <property type="project" value="TreeGrafter"/>
</dbReference>
<feature type="region of interest" description="Disordered" evidence="3">
    <location>
        <begin position="1"/>
        <end position="67"/>
    </location>
</feature>
<dbReference type="PANTHER" id="PTHR22880">
    <property type="entry name" value="FALZ-RELATED BROMODOMAIN-CONTAINING PROTEINS"/>
    <property type="match status" value="1"/>
</dbReference>
<feature type="compositionally biased region" description="Polar residues" evidence="3">
    <location>
        <begin position="33"/>
        <end position="43"/>
    </location>
</feature>
<feature type="region of interest" description="Disordered" evidence="3">
    <location>
        <begin position="642"/>
        <end position="673"/>
    </location>
</feature>
<dbReference type="InterPro" id="IPR027353">
    <property type="entry name" value="NET_dom"/>
</dbReference>
<dbReference type="FunCoup" id="K1XRS4">
    <property type="interactions" value="569"/>
</dbReference>
<dbReference type="EMBL" id="JH921442">
    <property type="protein sequence ID" value="EKD15299.1"/>
    <property type="molecule type" value="Genomic_DNA"/>
</dbReference>
<feature type="compositionally biased region" description="Low complexity" evidence="3">
    <location>
        <begin position="644"/>
        <end position="653"/>
    </location>
</feature>
<feature type="compositionally biased region" description="Pro residues" evidence="3">
    <location>
        <begin position="223"/>
        <end position="238"/>
    </location>
</feature>
<dbReference type="STRING" id="1072389.K1XRS4"/>
<dbReference type="InParanoid" id="K1XRS4"/>
<keyword evidence="1 2" id="KW-0103">Bromodomain</keyword>
<dbReference type="Pfam" id="PF17035">
    <property type="entry name" value="BET"/>
    <property type="match status" value="1"/>
</dbReference>
<feature type="region of interest" description="Disordered" evidence="3">
    <location>
        <begin position="158"/>
        <end position="320"/>
    </location>
</feature>
<feature type="region of interest" description="Disordered" evidence="3">
    <location>
        <begin position="86"/>
        <end position="127"/>
    </location>
</feature>
<dbReference type="InterPro" id="IPR036427">
    <property type="entry name" value="Bromodomain-like_sf"/>
</dbReference>
<feature type="compositionally biased region" description="Basic and acidic residues" evidence="3">
    <location>
        <begin position="290"/>
        <end position="299"/>
    </location>
</feature>
<feature type="compositionally biased region" description="Basic residues" evidence="3">
    <location>
        <begin position="436"/>
        <end position="445"/>
    </location>
</feature>
<sequence length="912" mass="100099">MSSQHSERVAFEQKTQPVPSDDKMALDLDINGASPQDETTLNAEPSEPLLTKSAPSPLAAADPLEMPEVNGSANVSAFAANQEVAGEPINPSVESQTAKSSSSVSALPPSTDTTTTTTEAQVSVGADSALLESTTQISPADEAVEAAVDHLSAPTAVLPVIESQESDLRHTSPSAQSTQATTLDPDLDPNSAQLPTPQPEKESEVASISADVSDLTFDQPQAIPEPPLDLQNSPPPPASAAIDDPNFTSPEQAIPPDTMVNDTEMLDAPQPESTSAKIAREREDDDEMEPSAKRPKTEDESMADEAAPTPNGEAAERTTGTPISPYQVQQLSQALKSACKNRNGLNFRGPVVELWPDIKTNYLSRISKPIDLKTMDHKLTSGVYRFMEEFTSDLHLLYNNTLTFNGQFHDVSKAAFVIRGNLLNKIENTPSEPIKAPKRDKKAKRSSPAPNTASRAPKPRQESRDPLPAPSHSAAPAPTFALDPTTSMPLIRRDSTKADGGRPKREIHPPKSKDLVYAHPSRPKNKKHSTELKFCEMVLEEVRKDRYAQFNHIFQFPVDPVALNIPTYFTIIKKPMDLSTMSNKLKSGSYGNASEFEKDMRLMLANCYKFNPPPNMVNELGKRFEELFNKQWEQKDQWVHDHAPAAASPASMPESEDEDDEEDDDDASNNASKNSLGAAKNILLEHQQKLIALMSAKNRDEFVISMQQDLVATVQKRVQAEEDQVEKRKGKKLKSSKAPKKAVAAPKRPVQPKKPPKPKFMGSLEKEVISAGLMDLPDDVSLVVLDKIKRERPGIDPGEDGTLELDIDVISLELLWEIYHLIMHHRPEVLETVKSAMQERESPRVVAKAAPTKKKNKPMSKEAQEQNIKALQQKLGTYERASSGSHSQEPVLQTVEQTEDMSSGDESDSEEE</sequence>
<feature type="compositionally biased region" description="Basic and acidic residues" evidence="3">
    <location>
        <begin position="1"/>
        <end position="11"/>
    </location>
</feature>
<dbReference type="Proteomes" id="UP000006753">
    <property type="component" value="Unassembled WGS sequence"/>
</dbReference>
<dbReference type="AlphaFoldDB" id="K1XRS4"/>
<proteinExistence type="predicted"/>
<feature type="compositionally biased region" description="Low complexity" evidence="3">
    <location>
        <begin position="53"/>
        <end position="64"/>
    </location>
</feature>
<feature type="compositionally biased region" description="Basic residues" evidence="3">
    <location>
        <begin position="728"/>
        <end position="740"/>
    </location>
</feature>
<dbReference type="SMART" id="SM00297">
    <property type="entry name" value="BROMO"/>
    <property type="match status" value="2"/>
</dbReference>
<accession>K1XRS4</accession>
<feature type="domain" description="Fibronectin type-III" evidence="5">
    <location>
        <begin position="87"/>
        <end position="185"/>
    </location>
</feature>
<feature type="compositionally biased region" description="Basic and acidic residues" evidence="3">
    <location>
        <begin position="491"/>
        <end position="516"/>
    </location>
</feature>
<feature type="compositionally biased region" description="Acidic residues" evidence="3">
    <location>
        <begin position="654"/>
        <end position="667"/>
    </location>
</feature>